<evidence type="ECO:0000256" key="2">
    <source>
        <dbReference type="SAM" id="Phobius"/>
    </source>
</evidence>
<evidence type="ECO:0000256" key="1">
    <source>
        <dbReference type="SAM" id="Coils"/>
    </source>
</evidence>
<keyword evidence="2" id="KW-0472">Membrane</keyword>
<feature type="transmembrane region" description="Helical" evidence="2">
    <location>
        <begin position="30"/>
        <end position="50"/>
    </location>
</feature>
<keyword evidence="2" id="KW-0812">Transmembrane</keyword>
<keyword evidence="4" id="KW-1185">Reference proteome</keyword>
<dbReference type="Proteomes" id="UP000017819">
    <property type="component" value="Unassembled WGS sequence"/>
</dbReference>
<dbReference type="eggNOG" id="ENOG5033GFX">
    <property type="taxonomic scope" value="Bacteria"/>
</dbReference>
<reference evidence="3 4" key="1">
    <citation type="journal article" date="2014" name="Genome Announc.">
        <title>Draft Genome Sequence of Lutibaculum baratangense Strain AMV1T, Isolated from a Mud Volcano in Andamans, India.</title>
        <authorList>
            <person name="Singh A."/>
            <person name="Sreenivas A."/>
            <person name="Sathyanarayana Reddy G."/>
            <person name="Pinnaka A.K."/>
            <person name="Shivaji S."/>
        </authorList>
    </citation>
    <scope>NUCLEOTIDE SEQUENCE [LARGE SCALE GENOMIC DNA]</scope>
    <source>
        <strain evidence="3 4">AMV1</strain>
    </source>
</reference>
<name>V4RQW6_9HYPH</name>
<feature type="coiled-coil region" evidence="1">
    <location>
        <begin position="1"/>
        <end position="28"/>
    </location>
</feature>
<organism evidence="3 4">
    <name type="scientific">Lutibaculum baratangense AMV1</name>
    <dbReference type="NCBI Taxonomy" id="631454"/>
    <lineage>
        <taxon>Bacteria</taxon>
        <taxon>Pseudomonadati</taxon>
        <taxon>Pseudomonadota</taxon>
        <taxon>Alphaproteobacteria</taxon>
        <taxon>Hyphomicrobiales</taxon>
        <taxon>Tepidamorphaceae</taxon>
        <taxon>Lutibaculum</taxon>
    </lineage>
</organism>
<accession>V4RQW6</accession>
<evidence type="ECO:0000313" key="4">
    <source>
        <dbReference type="Proteomes" id="UP000017819"/>
    </source>
</evidence>
<proteinExistence type="predicted"/>
<sequence>MRDFSNEIHRLETQIEHLSDQIERCRKADLAARLAMLLGAAWLAAVVMGFLPGDGAAVLVAIAALLFGIVLFGSNRSTWRGLRERLEAAEAQRNALIDRSDLLSVSEPRLPESLSR</sequence>
<feature type="transmembrane region" description="Helical" evidence="2">
    <location>
        <begin position="56"/>
        <end position="75"/>
    </location>
</feature>
<gene>
    <name evidence="3" type="ORF">N177_1647</name>
</gene>
<evidence type="ECO:0000313" key="3">
    <source>
        <dbReference type="EMBL" id="ESR25535.1"/>
    </source>
</evidence>
<protein>
    <submittedName>
        <fullName evidence="3">Putative membrane protein</fullName>
    </submittedName>
</protein>
<keyword evidence="1" id="KW-0175">Coiled coil</keyword>
<dbReference type="AlphaFoldDB" id="V4RQW6"/>
<dbReference type="EMBL" id="AWXZ01000019">
    <property type="protein sequence ID" value="ESR25535.1"/>
    <property type="molecule type" value="Genomic_DNA"/>
</dbReference>
<dbReference type="RefSeq" id="WP_023431789.1">
    <property type="nucleotide sequence ID" value="NZ_AWXZ01000019.1"/>
</dbReference>
<comment type="caution">
    <text evidence="3">The sequence shown here is derived from an EMBL/GenBank/DDBJ whole genome shotgun (WGS) entry which is preliminary data.</text>
</comment>
<dbReference type="STRING" id="631454.N177_1647"/>
<keyword evidence="2" id="KW-1133">Transmembrane helix</keyword>